<evidence type="ECO:0000313" key="1">
    <source>
        <dbReference type="EMBL" id="RZO77300.1"/>
    </source>
</evidence>
<dbReference type="EMBL" id="SHAG01000003">
    <property type="protein sequence ID" value="RZO77300.1"/>
    <property type="molecule type" value="Genomic_DNA"/>
</dbReference>
<reference evidence="1 2" key="1">
    <citation type="submission" date="2019-02" db="EMBL/GenBank/DDBJ databases">
        <title>Prokaryotic population dynamics and viral predation in marine succession experiment using metagenomics: the confinement effect.</title>
        <authorList>
            <person name="Haro-Moreno J.M."/>
            <person name="Rodriguez-Valera F."/>
            <person name="Lopez-Perez M."/>
        </authorList>
    </citation>
    <scope>NUCLEOTIDE SEQUENCE [LARGE SCALE GENOMIC DNA]</scope>
    <source>
        <strain evidence="1">MED-G157</strain>
    </source>
</reference>
<proteinExistence type="predicted"/>
<dbReference type="Proteomes" id="UP000316199">
    <property type="component" value="Unassembled WGS sequence"/>
</dbReference>
<evidence type="ECO:0000313" key="2">
    <source>
        <dbReference type="Proteomes" id="UP000316199"/>
    </source>
</evidence>
<comment type="caution">
    <text evidence="1">The sequence shown here is derived from an EMBL/GenBank/DDBJ whole genome shotgun (WGS) entry which is preliminary data.</text>
</comment>
<gene>
    <name evidence="1" type="ORF">EVA68_01550</name>
</gene>
<dbReference type="AlphaFoldDB" id="A0A520S491"/>
<accession>A0A520S491</accession>
<protein>
    <recommendedName>
        <fullName evidence="3">ABC-type transport auxiliary lipoprotein component domain-containing protein</fullName>
    </recommendedName>
</protein>
<organism evidence="1 2">
    <name type="scientific">OM182 bacterium</name>
    <dbReference type="NCBI Taxonomy" id="2510334"/>
    <lineage>
        <taxon>Bacteria</taxon>
        <taxon>Pseudomonadati</taxon>
        <taxon>Pseudomonadota</taxon>
        <taxon>Gammaproteobacteria</taxon>
        <taxon>OMG group</taxon>
        <taxon>OM182 clade</taxon>
    </lineage>
</organism>
<sequence length="223" mass="25052">MFKGWSRPTGFYAKIIRPPLIYLPLLLILLTHGACTKTVLVEGSLPTPLVKKIPARVGVYYSKEFRSYLHKEDLPQSGTYHIDLGDQNLNFFRNLSTALFTEVIEIDSPELSDEQRLELDAIFIPKIVEYGFLVPAISTLAFHEVSIKYEIQLKDRYGKNLGDWAFVGYGKAESERFGSGAAVKEATVLAIRDGGARLATEIAPFLSSVLDDAEVRQRKELIR</sequence>
<evidence type="ECO:0008006" key="3">
    <source>
        <dbReference type="Google" id="ProtNLM"/>
    </source>
</evidence>
<name>A0A520S491_9GAMM</name>